<dbReference type="Pfam" id="PF00072">
    <property type="entry name" value="Response_reg"/>
    <property type="match status" value="1"/>
</dbReference>
<dbReference type="PROSITE" id="PS50109">
    <property type="entry name" value="HIS_KIN"/>
    <property type="match status" value="1"/>
</dbReference>
<dbReference type="Pfam" id="PF08448">
    <property type="entry name" value="PAS_4"/>
    <property type="match status" value="1"/>
</dbReference>
<keyword evidence="6" id="KW-0472">Membrane</keyword>
<protein>
    <recommendedName>
        <fullName evidence="2">histidine kinase</fullName>
        <ecNumber evidence="2">2.7.13.3</ecNumber>
    </recommendedName>
</protein>
<feature type="domain" description="Response regulatory" evidence="8">
    <location>
        <begin position="522"/>
        <end position="641"/>
    </location>
</feature>
<evidence type="ECO:0000256" key="4">
    <source>
        <dbReference type="PROSITE-ProRule" id="PRU00169"/>
    </source>
</evidence>
<evidence type="ECO:0000259" key="8">
    <source>
        <dbReference type="PROSITE" id="PS50110"/>
    </source>
</evidence>
<dbReference type="PROSITE" id="PS50112">
    <property type="entry name" value="PAS"/>
    <property type="match status" value="1"/>
</dbReference>
<keyword evidence="11" id="KW-1185">Reference proteome</keyword>
<feature type="domain" description="Histidine kinase" evidence="7">
    <location>
        <begin position="273"/>
        <end position="496"/>
    </location>
</feature>
<dbReference type="InterPro" id="IPR035965">
    <property type="entry name" value="PAS-like_dom_sf"/>
</dbReference>
<evidence type="ECO:0000259" key="7">
    <source>
        <dbReference type="PROSITE" id="PS50109"/>
    </source>
</evidence>
<comment type="caution">
    <text evidence="10">The sequence shown here is derived from an EMBL/GenBank/DDBJ whole genome shotgun (WGS) entry which is preliminary data.</text>
</comment>
<evidence type="ECO:0000256" key="6">
    <source>
        <dbReference type="SAM" id="Phobius"/>
    </source>
</evidence>
<dbReference type="Gene3D" id="1.10.287.130">
    <property type="match status" value="1"/>
</dbReference>
<organism evidence="10 11">
    <name type="scientific">Prosthecobacter fusiformis</name>
    <dbReference type="NCBI Taxonomy" id="48464"/>
    <lineage>
        <taxon>Bacteria</taxon>
        <taxon>Pseudomonadati</taxon>
        <taxon>Verrucomicrobiota</taxon>
        <taxon>Verrucomicrobiia</taxon>
        <taxon>Verrucomicrobiales</taxon>
        <taxon>Verrucomicrobiaceae</taxon>
        <taxon>Prosthecobacter</taxon>
    </lineage>
</organism>
<dbReference type="InterPro" id="IPR036097">
    <property type="entry name" value="HisK_dim/P_sf"/>
</dbReference>
<gene>
    <name evidence="10" type="ORF">EI77_03236</name>
</gene>
<keyword evidence="6" id="KW-1133">Transmembrane helix</keyword>
<evidence type="ECO:0000259" key="9">
    <source>
        <dbReference type="PROSITE" id="PS50112"/>
    </source>
</evidence>
<dbReference type="SUPFAM" id="SSF55874">
    <property type="entry name" value="ATPase domain of HSP90 chaperone/DNA topoisomerase II/histidine kinase"/>
    <property type="match status" value="1"/>
</dbReference>
<dbReference type="InterPro" id="IPR013656">
    <property type="entry name" value="PAS_4"/>
</dbReference>
<keyword evidence="6" id="KW-0812">Transmembrane</keyword>
<dbReference type="PANTHER" id="PTHR43065">
    <property type="entry name" value="SENSOR HISTIDINE KINASE"/>
    <property type="match status" value="1"/>
</dbReference>
<dbReference type="InterPro" id="IPR000014">
    <property type="entry name" value="PAS"/>
</dbReference>
<dbReference type="SMART" id="SM00388">
    <property type="entry name" value="HisKA"/>
    <property type="match status" value="1"/>
</dbReference>
<dbReference type="SMART" id="SM00091">
    <property type="entry name" value="PAS"/>
    <property type="match status" value="1"/>
</dbReference>
<dbReference type="Gene3D" id="3.30.565.10">
    <property type="entry name" value="Histidine kinase-like ATPase, C-terminal domain"/>
    <property type="match status" value="1"/>
</dbReference>
<dbReference type="PANTHER" id="PTHR43065:SF42">
    <property type="entry name" value="TWO-COMPONENT SENSOR PPRA"/>
    <property type="match status" value="1"/>
</dbReference>
<dbReference type="SUPFAM" id="SSF47384">
    <property type="entry name" value="Homodimeric domain of signal transducing histidine kinase"/>
    <property type="match status" value="1"/>
</dbReference>
<dbReference type="AlphaFoldDB" id="A0A4R7RSK9"/>
<evidence type="ECO:0000256" key="2">
    <source>
        <dbReference type="ARBA" id="ARBA00012438"/>
    </source>
</evidence>
<dbReference type="Gene3D" id="3.30.450.20">
    <property type="entry name" value="PAS domain"/>
    <property type="match status" value="1"/>
</dbReference>
<evidence type="ECO:0000313" key="10">
    <source>
        <dbReference type="EMBL" id="TDU68119.1"/>
    </source>
</evidence>
<dbReference type="SMART" id="SM00448">
    <property type="entry name" value="REC"/>
    <property type="match status" value="1"/>
</dbReference>
<dbReference type="OrthoDB" id="9764522at2"/>
<dbReference type="Gene3D" id="3.40.50.2300">
    <property type="match status" value="1"/>
</dbReference>
<dbReference type="EC" id="2.7.13.3" evidence="2"/>
<dbReference type="CDD" id="cd00156">
    <property type="entry name" value="REC"/>
    <property type="match status" value="1"/>
</dbReference>
<evidence type="ECO:0000313" key="11">
    <source>
        <dbReference type="Proteomes" id="UP000295662"/>
    </source>
</evidence>
<dbReference type="InterPro" id="IPR003661">
    <property type="entry name" value="HisK_dim/P_dom"/>
</dbReference>
<dbReference type="RefSeq" id="WP_133796263.1">
    <property type="nucleotide sequence ID" value="NZ_SOCA01000006.1"/>
</dbReference>
<reference evidence="10 11" key="1">
    <citation type="submission" date="2019-03" db="EMBL/GenBank/DDBJ databases">
        <title>Genomic Encyclopedia of Archaeal and Bacterial Type Strains, Phase II (KMG-II): from individual species to whole genera.</title>
        <authorList>
            <person name="Goeker M."/>
        </authorList>
    </citation>
    <scope>NUCLEOTIDE SEQUENCE [LARGE SCALE GENOMIC DNA]</scope>
    <source>
        <strain evidence="10 11">ATCC 25309</strain>
    </source>
</reference>
<dbReference type="SUPFAM" id="SSF55785">
    <property type="entry name" value="PYP-like sensor domain (PAS domain)"/>
    <property type="match status" value="1"/>
</dbReference>
<dbReference type="SMART" id="SM00387">
    <property type="entry name" value="HATPase_c"/>
    <property type="match status" value="1"/>
</dbReference>
<keyword evidence="3 4" id="KW-0597">Phosphoprotein</keyword>
<dbReference type="InterPro" id="IPR036890">
    <property type="entry name" value="HATPase_C_sf"/>
</dbReference>
<evidence type="ECO:0000256" key="1">
    <source>
        <dbReference type="ARBA" id="ARBA00000085"/>
    </source>
</evidence>
<dbReference type="InterPro" id="IPR011006">
    <property type="entry name" value="CheY-like_superfamily"/>
</dbReference>
<dbReference type="CDD" id="cd00130">
    <property type="entry name" value="PAS"/>
    <property type="match status" value="1"/>
</dbReference>
<dbReference type="PROSITE" id="PS50110">
    <property type="entry name" value="RESPONSE_REGULATORY"/>
    <property type="match status" value="1"/>
</dbReference>
<name>A0A4R7RSK9_9BACT</name>
<feature type="domain" description="PAS" evidence="9">
    <location>
        <begin position="131"/>
        <end position="215"/>
    </location>
</feature>
<feature type="modified residue" description="4-aspartylphosphate" evidence="4">
    <location>
        <position position="573"/>
    </location>
</feature>
<dbReference type="Pfam" id="PF02518">
    <property type="entry name" value="HATPase_c"/>
    <property type="match status" value="1"/>
</dbReference>
<dbReference type="InterPro" id="IPR004358">
    <property type="entry name" value="Sig_transdc_His_kin-like_C"/>
</dbReference>
<sequence>MNSLRLRFLLPLILFGFLPAIGAARLMGHSLEWFFGLEGILLGGGVFLTGYLLSGWVLKPVVAVMNATASVLRGVPPAKEIAQWLPTDFWKLRCDINMLFAKHRQSLNAAETHACQTAQRLMNAERLLREAFTALQGIFAASDEGVAVVDSHGMIIASNAKLDEFLGKPLEELGGRDVTTLMKAVASRFAEPEKMALWLEQSTQNPQFQDLIEADLATRDAGAYSVRTAPMQTDTGEVIGRLWMVRDCSQMRGLQRQLRESQKLGTLGQLAGGIAHDFNNMLTAIRGNLTLAELQPASNQGEVREKLQCANQATQRAADLVKSLLGYSRRSSGQSLRKVTNVKRLLAEVQTLLKHSVDPRVEIRIRAGMDASFVVSDATQLEQVILNLCLNARDALPEDKGIIEIGIENVTHRSPTGDKGPAEFAMIVVRDNGHGIPEDARGRVFEPFFTTKTNGKGTGLGLSMAQDIVREHGGWIEFDSVEGQGSEFRIYLPRTEDPENVEEDPTFEPQSSMGSPAGMRGNILVVDDEAPVRSIAVNMLSFLGYRVMEASDGQQALDILLNSNERVDVVLLDIYMPKLSGRDTFKQLRAAGNDVPVVVCSGFVIDPDEFVILGEGRNPPVDIMLKPYSLDGLSKSMAKAIKTAQPPEQFAREMQPVMSA</sequence>
<dbReference type="EMBL" id="SOCA01000006">
    <property type="protein sequence ID" value="TDU68119.1"/>
    <property type="molecule type" value="Genomic_DNA"/>
</dbReference>
<dbReference type="InterPro" id="IPR001789">
    <property type="entry name" value="Sig_transdc_resp-reg_receiver"/>
</dbReference>
<dbReference type="GO" id="GO:0000155">
    <property type="term" value="F:phosphorelay sensor kinase activity"/>
    <property type="evidence" value="ECO:0007669"/>
    <property type="project" value="InterPro"/>
</dbReference>
<evidence type="ECO:0000256" key="3">
    <source>
        <dbReference type="ARBA" id="ARBA00022553"/>
    </source>
</evidence>
<accession>A0A4R7RSK9</accession>
<dbReference type="Proteomes" id="UP000295662">
    <property type="component" value="Unassembled WGS sequence"/>
</dbReference>
<dbReference type="Pfam" id="PF00512">
    <property type="entry name" value="HisKA"/>
    <property type="match status" value="1"/>
</dbReference>
<dbReference type="PRINTS" id="PR00344">
    <property type="entry name" value="BCTRLSENSOR"/>
</dbReference>
<proteinExistence type="predicted"/>
<evidence type="ECO:0000256" key="5">
    <source>
        <dbReference type="SAM" id="MobiDB-lite"/>
    </source>
</evidence>
<dbReference type="InterPro" id="IPR005467">
    <property type="entry name" value="His_kinase_dom"/>
</dbReference>
<dbReference type="InterPro" id="IPR003594">
    <property type="entry name" value="HATPase_dom"/>
</dbReference>
<feature type="region of interest" description="Disordered" evidence="5">
    <location>
        <begin position="496"/>
        <end position="518"/>
    </location>
</feature>
<dbReference type="SUPFAM" id="SSF52172">
    <property type="entry name" value="CheY-like"/>
    <property type="match status" value="1"/>
</dbReference>
<comment type="catalytic activity">
    <reaction evidence="1">
        <text>ATP + protein L-histidine = ADP + protein N-phospho-L-histidine.</text>
        <dbReference type="EC" id="2.7.13.3"/>
    </reaction>
</comment>
<feature type="transmembrane region" description="Helical" evidence="6">
    <location>
        <begin position="33"/>
        <end position="53"/>
    </location>
</feature>
<dbReference type="CDD" id="cd00082">
    <property type="entry name" value="HisKA"/>
    <property type="match status" value="1"/>
</dbReference>